<evidence type="ECO:0000256" key="9">
    <source>
        <dbReference type="RuleBase" id="RU003862"/>
    </source>
</evidence>
<dbReference type="Proteomes" id="UP000035036">
    <property type="component" value="Chromosome"/>
</dbReference>
<name>A0A0B5FR32_9BACT</name>
<gene>
    <name evidence="10" type="ORF">GSUB_11715</name>
</gene>
<proteinExistence type="inferred from homology"/>
<keyword evidence="4 9" id="KW-0285">Flavoprotein</keyword>
<dbReference type="STRING" id="483547.GSUB_11715"/>
<evidence type="ECO:0000313" key="11">
    <source>
        <dbReference type="Proteomes" id="UP000035036"/>
    </source>
</evidence>
<dbReference type="SUPFAM" id="SSF51730">
    <property type="entry name" value="FAD-linked oxidoreductase"/>
    <property type="match status" value="1"/>
</dbReference>
<dbReference type="EMBL" id="CP010311">
    <property type="protein sequence ID" value="AJF07094.1"/>
    <property type="molecule type" value="Genomic_DNA"/>
</dbReference>
<reference evidence="10 11" key="1">
    <citation type="journal article" date="2015" name="Genome Announc.">
        <title>Genomes of Geoalkalibacter ferrihydriticus Z-0531T and Geoalkalibacter subterraneus Red1T, Two Haloalkaliphilic Metal-Reducing Deltaproteobacteria.</title>
        <authorList>
            <person name="Badalamenti J.P."/>
            <person name="Krajmalnik-Brown R."/>
            <person name="Torres C.I."/>
            <person name="Bond D.R."/>
        </authorList>
    </citation>
    <scope>NUCLEOTIDE SEQUENCE [LARGE SCALE GENOMIC DNA]</scope>
    <source>
        <strain evidence="10 11">Red1</strain>
    </source>
</reference>
<protein>
    <recommendedName>
        <fullName evidence="9">Methylenetetrahydrofolate reductase</fullName>
    </recommendedName>
</protein>
<evidence type="ECO:0000256" key="8">
    <source>
        <dbReference type="ARBA" id="ARBA00048628"/>
    </source>
</evidence>
<comment type="pathway">
    <text evidence="7">Amino-acid biosynthesis; L-methionine biosynthesis via de novo pathway.</text>
</comment>
<dbReference type="AlphaFoldDB" id="A0A0B5FR32"/>
<keyword evidence="11" id="KW-1185">Reference proteome</keyword>
<evidence type="ECO:0000256" key="5">
    <source>
        <dbReference type="ARBA" id="ARBA00022827"/>
    </source>
</evidence>
<dbReference type="GO" id="GO:0009086">
    <property type="term" value="P:methionine biosynthetic process"/>
    <property type="evidence" value="ECO:0007669"/>
    <property type="project" value="TreeGrafter"/>
</dbReference>
<keyword evidence="6 9" id="KW-0560">Oxidoreductase</keyword>
<dbReference type="PANTHER" id="PTHR45754">
    <property type="entry name" value="METHYLENETETRAHYDROFOLATE REDUCTASE"/>
    <property type="match status" value="1"/>
</dbReference>
<dbReference type="GO" id="GO:0106312">
    <property type="term" value="F:methylenetetrahydrofolate reductase (NADH) activity"/>
    <property type="evidence" value="ECO:0007669"/>
    <property type="project" value="UniProtKB-EC"/>
</dbReference>
<dbReference type="InterPro" id="IPR029041">
    <property type="entry name" value="FAD-linked_oxidoreductase-like"/>
</dbReference>
<dbReference type="Pfam" id="PF02219">
    <property type="entry name" value="MTHFR"/>
    <property type="match status" value="1"/>
</dbReference>
<comment type="catalytic activity">
    <reaction evidence="8">
        <text>(6S)-5-methyl-5,6,7,8-tetrahydrofolate + NAD(+) = (6R)-5,10-methylene-5,6,7,8-tetrahydrofolate + NADH + H(+)</text>
        <dbReference type="Rhea" id="RHEA:19821"/>
        <dbReference type="ChEBI" id="CHEBI:15378"/>
        <dbReference type="ChEBI" id="CHEBI:15636"/>
        <dbReference type="ChEBI" id="CHEBI:18608"/>
        <dbReference type="ChEBI" id="CHEBI:57540"/>
        <dbReference type="ChEBI" id="CHEBI:57945"/>
        <dbReference type="EC" id="1.5.1.54"/>
    </reaction>
    <physiologicalReaction direction="right-to-left" evidence="8">
        <dbReference type="Rhea" id="RHEA:19823"/>
    </physiologicalReaction>
</comment>
<dbReference type="Gene3D" id="3.20.20.220">
    <property type="match status" value="1"/>
</dbReference>
<dbReference type="KEGG" id="gsb:GSUB_11715"/>
<organism evidence="10 11">
    <name type="scientific">Geoalkalibacter subterraneus</name>
    <dbReference type="NCBI Taxonomy" id="483547"/>
    <lineage>
        <taxon>Bacteria</taxon>
        <taxon>Pseudomonadati</taxon>
        <taxon>Thermodesulfobacteriota</taxon>
        <taxon>Desulfuromonadia</taxon>
        <taxon>Desulfuromonadales</taxon>
        <taxon>Geoalkalibacteraceae</taxon>
        <taxon>Geoalkalibacter</taxon>
    </lineage>
</organism>
<dbReference type="GO" id="GO:0035999">
    <property type="term" value="P:tetrahydrofolate interconversion"/>
    <property type="evidence" value="ECO:0007669"/>
    <property type="project" value="UniProtKB-UniPathway"/>
</dbReference>
<comment type="similarity">
    <text evidence="3 9">Belongs to the methylenetetrahydrofolate reductase family.</text>
</comment>
<evidence type="ECO:0000256" key="7">
    <source>
        <dbReference type="ARBA" id="ARBA00034478"/>
    </source>
</evidence>
<comment type="pathway">
    <text evidence="2 9">One-carbon metabolism; tetrahydrofolate interconversion.</text>
</comment>
<evidence type="ECO:0000256" key="3">
    <source>
        <dbReference type="ARBA" id="ARBA00006743"/>
    </source>
</evidence>
<dbReference type="InterPro" id="IPR003171">
    <property type="entry name" value="Mehydrof_redctse-like"/>
</dbReference>
<dbReference type="GO" id="GO:0005829">
    <property type="term" value="C:cytosol"/>
    <property type="evidence" value="ECO:0007669"/>
    <property type="project" value="TreeGrafter"/>
</dbReference>
<dbReference type="UniPathway" id="UPA00193"/>
<evidence type="ECO:0000313" key="10">
    <source>
        <dbReference type="EMBL" id="AJF07094.1"/>
    </source>
</evidence>
<sequence>MSKLAEKLIAGEFVVTAEVAPPKGVDLDGVLATAACFPPEVVAVNVTDNQGANMRMAPLVVAALLHQGGVEPVLQMTCRDRNRMALQSDLLGAAAFGIKNLLLLSGDHPRFGDHPHARGVFDLDSVQLLQAADRLTAGQDLAGRPLAGSPAFFGGAAVSPQAEPFELMFQKFRKKVEAGARFFQTQAVFCEAPLTRFMEQAAPLRVPVLLGVLLLKNARMARFVHEHVPGVRVPEHLIDRLDGAADPLEEGVRIARETVRLARRHCQGVHLMTLGCEDRISEILC</sequence>
<evidence type="ECO:0000256" key="1">
    <source>
        <dbReference type="ARBA" id="ARBA00001974"/>
    </source>
</evidence>
<dbReference type="GO" id="GO:0071949">
    <property type="term" value="F:FAD binding"/>
    <property type="evidence" value="ECO:0007669"/>
    <property type="project" value="TreeGrafter"/>
</dbReference>
<comment type="cofactor">
    <cofactor evidence="1 9">
        <name>FAD</name>
        <dbReference type="ChEBI" id="CHEBI:57692"/>
    </cofactor>
</comment>
<dbReference type="PANTHER" id="PTHR45754:SF3">
    <property type="entry name" value="METHYLENETETRAHYDROFOLATE REDUCTASE (NADPH)"/>
    <property type="match status" value="1"/>
</dbReference>
<keyword evidence="5 9" id="KW-0274">FAD</keyword>
<evidence type="ECO:0000256" key="4">
    <source>
        <dbReference type="ARBA" id="ARBA00022630"/>
    </source>
</evidence>
<dbReference type="HOGENOM" id="CLU_057297_2_0_7"/>
<evidence type="ECO:0000256" key="6">
    <source>
        <dbReference type="ARBA" id="ARBA00023002"/>
    </source>
</evidence>
<evidence type="ECO:0000256" key="2">
    <source>
        <dbReference type="ARBA" id="ARBA00004777"/>
    </source>
</evidence>
<dbReference type="RefSeq" id="WP_040200935.1">
    <property type="nucleotide sequence ID" value="NZ_CP010311.1"/>
</dbReference>
<accession>A0A0B5FR32</accession>
<dbReference type="CDD" id="cd00537">
    <property type="entry name" value="MTHFR"/>
    <property type="match status" value="1"/>
</dbReference>
<dbReference type="OrthoDB" id="9803687at2"/>